<organism evidence="1 2">
    <name type="scientific">Coprobacter secundus subsp. similis</name>
    <dbReference type="NCBI Taxonomy" id="2751153"/>
    <lineage>
        <taxon>Bacteria</taxon>
        <taxon>Pseudomonadati</taxon>
        <taxon>Bacteroidota</taxon>
        <taxon>Bacteroidia</taxon>
        <taxon>Bacteroidales</taxon>
        <taxon>Barnesiellaceae</taxon>
        <taxon>Coprobacter</taxon>
    </lineage>
</organism>
<dbReference type="InterPro" id="IPR036709">
    <property type="entry name" value="Autotransporte_beta_dom_sf"/>
</dbReference>
<dbReference type="EMBL" id="AP023322">
    <property type="protein sequence ID" value="BCI64390.1"/>
    <property type="molecule type" value="Genomic_DNA"/>
</dbReference>
<proteinExistence type="predicted"/>
<gene>
    <name evidence="1" type="ORF">Cop2CBH44_27430</name>
</gene>
<protein>
    <recommendedName>
        <fullName evidence="3">DUF3575 domain-containing protein</fullName>
    </recommendedName>
</protein>
<dbReference type="InterPro" id="IPR021958">
    <property type="entry name" value="DUF3575"/>
</dbReference>
<evidence type="ECO:0000313" key="1">
    <source>
        <dbReference type="EMBL" id="BCI64390.1"/>
    </source>
</evidence>
<evidence type="ECO:0008006" key="3">
    <source>
        <dbReference type="Google" id="ProtNLM"/>
    </source>
</evidence>
<sequence length="185" mass="20811">MRYLNSYVQQITLLIFLICGSFSAVTMAQRVAVRTNLLEWATISPNIGAEFAIAPHWSIDFGISGNFGNPTSYKIDNVKVQPELRYWFGRPMARHFLGLTAFYSSYDACFKNKKRYGDAGAAGITYGYDFVLGKRWNLEATVGIGVLRYRQFGYAVEDPKPGNINERGWVLAPVKLGVTISYIIK</sequence>
<dbReference type="SUPFAM" id="SSF103515">
    <property type="entry name" value="Autotransporter"/>
    <property type="match status" value="1"/>
</dbReference>
<reference evidence="2" key="1">
    <citation type="submission" date="2020-07" db="EMBL/GenBank/DDBJ databases">
        <title>Complete genome sequencing of Coprobacter sp. strain 2CBH44.</title>
        <authorList>
            <person name="Sakamoto M."/>
            <person name="Murakami T."/>
            <person name="Mori H."/>
        </authorList>
    </citation>
    <scope>NUCLEOTIDE SEQUENCE [LARGE SCALE GENOMIC DNA]</scope>
    <source>
        <strain evidence="2">2CBH44</strain>
    </source>
</reference>
<accession>A0A7G1HXN2</accession>
<dbReference type="RefSeq" id="WP_154668475.1">
    <property type="nucleotide sequence ID" value="NZ_AP023322.1"/>
</dbReference>
<name>A0A7G1HXN2_9BACT</name>
<dbReference type="Pfam" id="PF12099">
    <property type="entry name" value="DUF3575"/>
    <property type="match status" value="1"/>
</dbReference>
<dbReference type="KEGG" id="copr:Cop2CBH44_27430"/>
<dbReference type="Proteomes" id="UP000594042">
    <property type="component" value="Chromosome"/>
</dbReference>
<dbReference type="AlphaFoldDB" id="A0A7G1HXN2"/>
<keyword evidence="2" id="KW-1185">Reference proteome</keyword>
<evidence type="ECO:0000313" key="2">
    <source>
        <dbReference type="Proteomes" id="UP000594042"/>
    </source>
</evidence>